<dbReference type="EMBL" id="AGEG01000014">
    <property type="protein sequence ID" value="EHR36648.1"/>
    <property type="molecule type" value="Genomic_DNA"/>
</dbReference>
<dbReference type="Proteomes" id="UP000006190">
    <property type="component" value="Unassembled WGS sequence"/>
</dbReference>
<accession>H3NKD1</accession>
<organism evidence="3 4">
    <name type="scientific">Facklamia languida CCUG 37842</name>
    <dbReference type="NCBI Taxonomy" id="883113"/>
    <lineage>
        <taxon>Bacteria</taxon>
        <taxon>Bacillati</taxon>
        <taxon>Bacillota</taxon>
        <taxon>Bacilli</taxon>
        <taxon>Lactobacillales</taxon>
        <taxon>Aerococcaceae</taxon>
        <taxon>Facklamia</taxon>
    </lineage>
</organism>
<dbReference type="HOGENOM" id="CLU_1347221_0_0_9"/>
<dbReference type="InterPro" id="IPR003770">
    <property type="entry name" value="MLTG-like"/>
</dbReference>
<sequence length="203" mass="22464">MSKQSLRSIGLGFLAASILTGAFAVFYQGNVPVDGVTLPSLLKGEHTQKLKEEESIAKADLESVSLERDELSSQISKLKDDQESLKSKVDKQNESIAYYESLKEKWDESQLDEETTDEERTEEDPAADPQGDGTFVVNQGEGSAEIAGRLESEGYVESAAEFQELIDQWNLATVIQAGEYELTPDMSIHEIASQLTHGAYYYQ</sequence>
<dbReference type="RefSeq" id="WP_006309525.1">
    <property type="nucleotide sequence ID" value="NZ_JH601133.1"/>
</dbReference>
<dbReference type="PATRIC" id="fig|883113.3.peg.1317"/>
<protein>
    <recommendedName>
        <fullName evidence="5">YceG-like family protein</fullName>
    </recommendedName>
</protein>
<feature type="region of interest" description="Disordered" evidence="2">
    <location>
        <begin position="104"/>
        <end position="134"/>
    </location>
</feature>
<dbReference type="AlphaFoldDB" id="H3NKD1"/>
<comment type="caution">
    <text evidence="3">The sequence shown here is derived from an EMBL/GenBank/DDBJ whole genome shotgun (WGS) entry which is preliminary data.</text>
</comment>
<dbReference type="eggNOG" id="COG1559">
    <property type="taxonomic scope" value="Bacteria"/>
</dbReference>
<feature type="coiled-coil region" evidence="1">
    <location>
        <begin position="61"/>
        <end position="95"/>
    </location>
</feature>
<evidence type="ECO:0000256" key="1">
    <source>
        <dbReference type="SAM" id="Coils"/>
    </source>
</evidence>
<dbReference type="Gene3D" id="3.30.1490.480">
    <property type="entry name" value="Endolytic murein transglycosylase"/>
    <property type="match status" value="1"/>
</dbReference>
<keyword evidence="4" id="KW-1185">Reference proteome</keyword>
<dbReference type="STRING" id="883113.HMPREF9708_01320"/>
<proteinExistence type="predicted"/>
<gene>
    <name evidence="3" type="ORF">HMPREF9708_01320</name>
</gene>
<keyword evidence="1" id="KW-0175">Coiled coil</keyword>
<reference evidence="3 4" key="1">
    <citation type="submission" date="2012-01" db="EMBL/GenBank/DDBJ databases">
        <title>The Genome Sequence of Facklamia languida CCUG 37842.</title>
        <authorList>
            <consortium name="The Broad Institute Genome Sequencing Platform"/>
            <person name="Earl A."/>
            <person name="Ward D."/>
            <person name="Feldgarden M."/>
            <person name="Gevers D."/>
            <person name="Huys G."/>
            <person name="Young S.K."/>
            <person name="Zeng Q."/>
            <person name="Gargeya S."/>
            <person name="Fitzgerald M."/>
            <person name="Haas B."/>
            <person name="Abouelleil A."/>
            <person name="Alvarado L."/>
            <person name="Arachchi H.M."/>
            <person name="Berlin A."/>
            <person name="Chapman S.B."/>
            <person name="Gearin G."/>
            <person name="Goldberg J."/>
            <person name="Griggs A."/>
            <person name="Gujja S."/>
            <person name="Hansen M."/>
            <person name="Heiman D."/>
            <person name="Howarth C."/>
            <person name="Larimer J."/>
            <person name="Lui A."/>
            <person name="MacDonald P.J.P."/>
            <person name="McCowen C."/>
            <person name="Montmayeur A."/>
            <person name="Murphy C."/>
            <person name="Neiman D."/>
            <person name="Pearson M."/>
            <person name="Priest M."/>
            <person name="Roberts A."/>
            <person name="Saif S."/>
            <person name="Shea T."/>
            <person name="Sisk P."/>
            <person name="Stolte C."/>
            <person name="Sykes S."/>
            <person name="Wortman J."/>
            <person name="Nusbaum C."/>
            <person name="Birren B."/>
        </authorList>
    </citation>
    <scope>NUCLEOTIDE SEQUENCE [LARGE SCALE GENOMIC DNA]</scope>
    <source>
        <strain evidence="3 4">CCUG 37842</strain>
    </source>
</reference>
<evidence type="ECO:0000313" key="3">
    <source>
        <dbReference type="EMBL" id="EHR36648.1"/>
    </source>
</evidence>
<dbReference type="OrthoDB" id="2138957at2"/>
<feature type="compositionally biased region" description="Acidic residues" evidence="2">
    <location>
        <begin position="109"/>
        <end position="126"/>
    </location>
</feature>
<dbReference type="Pfam" id="PF02618">
    <property type="entry name" value="YceG"/>
    <property type="match status" value="1"/>
</dbReference>
<evidence type="ECO:0000256" key="2">
    <source>
        <dbReference type="SAM" id="MobiDB-lite"/>
    </source>
</evidence>
<name>H3NKD1_9LACT</name>
<evidence type="ECO:0000313" key="4">
    <source>
        <dbReference type="Proteomes" id="UP000006190"/>
    </source>
</evidence>
<evidence type="ECO:0008006" key="5">
    <source>
        <dbReference type="Google" id="ProtNLM"/>
    </source>
</evidence>